<evidence type="ECO:0000259" key="1">
    <source>
        <dbReference type="PROSITE" id="PS50995"/>
    </source>
</evidence>
<dbReference type="RefSeq" id="WP_249772543.1">
    <property type="nucleotide sequence ID" value="NZ_CP097332.1"/>
</dbReference>
<dbReference type="Gene3D" id="1.10.10.10">
    <property type="entry name" value="Winged helix-like DNA-binding domain superfamily/Winged helix DNA-binding domain"/>
    <property type="match status" value="1"/>
</dbReference>
<dbReference type="SUPFAM" id="SSF46785">
    <property type="entry name" value="Winged helix' DNA-binding domain"/>
    <property type="match status" value="1"/>
</dbReference>
<accession>A0ABY4R0E0</accession>
<reference evidence="2" key="1">
    <citation type="journal article" date="2018" name="Int. J. Syst. Evol. Microbiol.">
        <title>Jatrophihabitans telluris sp. nov., isolated from sediment soil of lava forest wetlands and the emended description of the genus Jatrophihabitans.</title>
        <authorList>
            <person name="Lee K.C."/>
            <person name="Suh M.K."/>
            <person name="Eom M.K."/>
            <person name="Kim K.K."/>
            <person name="Kim J.S."/>
            <person name="Kim D.S."/>
            <person name="Ko S.H."/>
            <person name="Shin Y.K."/>
            <person name="Lee J.S."/>
        </authorList>
    </citation>
    <scope>NUCLEOTIDE SEQUENCE</scope>
    <source>
        <strain evidence="2">N237</strain>
    </source>
</reference>
<dbReference type="InterPro" id="IPR036390">
    <property type="entry name" value="WH_DNA-bd_sf"/>
</dbReference>
<dbReference type="Proteomes" id="UP001056336">
    <property type="component" value="Chromosome"/>
</dbReference>
<gene>
    <name evidence="2" type="ORF">M6D93_02060</name>
</gene>
<dbReference type="Pfam" id="PF01047">
    <property type="entry name" value="MarR"/>
    <property type="match status" value="1"/>
</dbReference>
<dbReference type="InterPro" id="IPR039422">
    <property type="entry name" value="MarR/SlyA-like"/>
</dbReference>
<feature type="domain" description="HTH marR-type" evidence="1">
    <location>
        <begin position="10"/>
        <end position="144"/>
    </location>
</feature>
<keyword evidence="3" id="KW-1185">Reference proteome</keyword>
<organism evidence="2 3">
    <name type="scientific">Jatrophihabitans telluris</name>
    <dbReference type="NCBI Taxonomy" id="2038343"/>
    <lineage>
        <taxon>Bacteria</taxon>
        <taxon>Bacillati</taxon>
        <taxon>Actinomycetota</taxon>
        <taxon>Actinomycetes</taxon>
        <taxon>Jatrophihabitantales</taxon>
        <taxon>Jatrophihabitantaceae</taxon>
        <taxon>Jatrophihabitans</taxon>
    </lineage>
</organism>
<dbReference type="PROSITE" id="PS50995">
    <property type="entry name" value="HTH_MARR_2"/>
    <property type="match status" value="1"/>
</dbReference>
<dbReference type="PANTHER" id="PTHR33164">
    <property type="entry name" value="TRANSCRIPTIONAL REGULATOR, MARR FAMILY"/>
    <property type="match status" value="1"/>
</dbReference>
<proteinExistence type="predicted"/>
<evidence type="ECO:0000313" key="2">
    <source>
        <dbReference type="EMBL" id="UQX88797.1"/>
    </source>
</evidence>
<dbReference type="EMBL" id="CP097332">
    <property type="protein sequence ID" value="UQX88797.1"/>
    <property type="molecule type" value="Genomic_DNA"/>
</dbReference>
<dbReference type="PANTHER" id="PTHR33164:SF99">
    <property type="entry name" value="MARR FAMILY REGULATORY PROTEIN"/>
    <property type="match status" value="1"/>
</dbReference>
<evidence type="ECO:0000313" key="3">
    <source>
        <dbReference type="Proteomes" id="UP001056336"/>
    </source>
</evidence>
<name>A0ABY4R0E0_9ACTN</name>
<dbReference type="SMART" id="SM00347">
    <property type="entry name" value="HTH_MARR"/>
    <property type="match status" value="1"/>
</dbReference>
<dbReference type="InterPro" id="IPR036388">
    <property type="entry name" value="WH-like_DNA-bd_sf"/>
</dbReference>
<reference evidence="2" key="2">
    <citation type="submission" date="2022-05" db="EMBL/GenBank/DDBJ databases">
        <authorList>
            <person name="Kim J.-S."/>
            <person name="Lee K."/>
            <person name="Suh M."/>
            <person name="Eom M."/>
            <person name="Kim J.-S."/>
            <person name="Kim D.-S."/>
            <person name="Ko S.-H."/>
            <person name="Shin Y."/>
            <person name="Lee J.-S."/>
        </authorList>
    </citation>
    <scope>NUCLEOTIDE SEQUENCE</scope>
    <source>
        <strain evidence="2">N237</strain>
    </source>
</reference>
<dbReference type="InterPro" id="IPR000835">
    <property type="entry name" value="HTH_MarR-typ"/>
</dbReference>
<protein>
    <submittedName>
        <fullName evidence="2">MarR family transcriptional regulator</fullName>
    </submittedName>
</protein>
<sequence length="146" mass="15803">MTTPSPPAAESELAAATWAGLRSLVLDKHSRRTEITEALGMSFIRAKALRRLARGELSMRALAQEMATDASYTTLVVDDLCRRGFVTREPHPSDRRRKIVRITDDGRAAAAVADQILAEPPASLLDLSPADLAALNRIVGSLVEGR</sequence>